<keyword evidence="1" id="KW-0732">Signal</keyword>
<sequence length="45" mass="4672">MPVMLIVLALQWLQGLSPPAAALFALPQEMAPADAAASVEPALTR</sequence>
<reference evidence="2" key="1">
    <citation type="submission" date="2016-09" db="EMBL/GenBank/DDBJ databases">
        <authorList>
            <person name="Capua I."/>
            <person name="De Benedictis P."/>
            <person name="Joannis T."/>
            <person name="Lombin L.H."/>
            <person name="Cattoli G."/>
        </authorList>
    </citation>
    <scope>NUCLEOTIDE SEQUENCE</scope>
    <source>
        <strain evidence="2">B9</strain>
    </source>
</reference>
<proteinExistence type="predicted"/>
<evidence type="ECO:0000256" key="1">
    <source>
        <dbReference type="SAM" id="SignalP"/>
    </source>
</evidence>
<organism evidence="2">
    <name type="scientific">Cupriavidus necator</name>
    <name type="common">Alcaligenes eutrophus</name>
    <name type="synonym">Ralstonia eutropha</name>
    <dbReference type="NCBI Taxonomy" id="106590"/>
    <lineage>
        <taxon>Bacteria</taxon>
        <taxon>Pseudomonadati</taxon>
        <taxon>Pseudomonadota</taxon>
        <taxon>Betaproteobacteria</taxon>
        <taxon>Burkholderiales</taxon>
        <taxon>Burkholderiaceae</taxon>
        <taxon>Cupriavidus</taxon>
    </lineage>
</organism>
<dbReference type="AlphaFoldDB" id="A0A1K0JN47"/>
<feature type="signal peptide" evidence="1">
    <location>
        <begin position="1"/>
        <end position="22"/>
    </location>
</feature>
<name>A0A1K0JN47_CUPNE</name>
<dbReference type="EMBL" id="FMSH01000547">
    <property type="protein sequence ID" value="SCV02321.1"/>
    <property type="molecule type" value="Genomic_DNA"/>
</dbReference>
<evidence type="ECO:0000313" key="2">
    <source>
        <dbReference type="EMBL" id="SCV02321.1"/>
    </source>
</evidence>
<feature type="chain" id="PRO_5012046455" evidence="1">
    <location>
        <begin position="23"/>
        <end position="45"/>
    </location>
</feature>
<protein>
    <submittedName>
        <fullName evidence="2">Uncharacterized protein</fullName>
    </submittedName>
</protein>
<gene>
    <name evidence="2" type="ORF">CNECB9_960036</name>
</gene>
<dbReference type="RefSeq" id="WP_340531086.1">
    <property type="nucleotide sequence ID" value="NZ_FMSH01000547.1"/>
</dbReference>
<accession>A0A1K0JN47</accession>